<dbReference type="Gene3D" id="3.40.50.1460">
    <property type="match status" value="1"/>
</dbReference>
<dbReference type="Pfam" id="PF00656">
    <property type="entry name" value="Peptidase_C14"/>
    <property type="match status" value="1"/>
</dbReference>
<dbReference type="Pfam" id="PF07603">
    <property type="entry name" value="Lcl_C"/>
    <property type="match status" value="1"/>
</dbReference>
<protein>
    <submittedName>
        <fullName evidence="3">DUF1566 domain-containing protein</fullName>
    </submittedName>
</protein>
<gene>
    <name evidence="3" type="ORF">H8E23_16930</name>
</gene>
<dbReference type="PANTHER" id="PTHR48104">
    <property type="entry name" value="METACASPASE-4"/>
    <property type="match status" value="1"/>
</dbReference>
<dbReference type="EMBL" id="JACNJH010000251">
    <property type="protein sequence ID" value="MBC8363071.1"/>
    <property type="molecule type" value="Genomic_DNA"/>
</dbReference>
<dbReference type="PANTHER" id="PTHR48104:SF30">
    <property type="entry name" value="METACASPASE-1"/>
    <property type="match status" value="1"/>
</dbReference>
<dbReference type="SUPFAM" id="SSF52129">
    <property type="entry name" value="Caspase-like"/>
    <property type="match status" value="1"/>
</dbReference>
<feature type="domain" description="Peptidase C14 caspase" evidence="1">
    <location>
        <begin position="39"/>
        <end position="171"/>
    </location>
</feature>
<sequence>MTTRKLIKLVISFVVVLLLAILAREGISALSKLKEVGTNHALIIGINSYKNFSTLKSSVNDAEAIAEVLAQKYNFRKSNITLLTDDTKEKPTLVNILTSLDKYISGLTEKDNLLVFFSGHSTEDQEGETYWIPSDGRKDSKFTWLKHSSLVDELFASEKFKAKNLLIIADSPFSRQLLRRYENPVSLDNLRYEEKLLEAASRKSREVIAFGDQHWPGDKKTNGMGLFAYYIHKLLKENDFEIIDVENLIFLFDENVPFSISKIAGTKLLSGRLKTNMEQQGQFTIARLAPSPVVDIVDATVSPDKGYPGDRFTVAATTNGPASEVYLEIDGKKYSMQGAGTEWQYNLKVDKLGKTSFLVAAINPNDVVGKPQKGQITIIKARSPVVNVQQVTVDPKKGLGGDDYHFTAKTETPAAGVLLIVKDKRFKMSGSGTNWSLTQKIDEIGTVAFSVVATNDDGIEGRSKDGNITVAAGISNVVTVKSKPETGYAGEEFTISAKTDRIAAGVSIEMDGKVYPMEGSGDSWYYKKTIPDIGTKQFIVLAKNVNGESGRSLSGTLTANKSPLPIPDIAAVDVKIVSPGKGYPGDSFSIKVNTTAPSEKVNVDIDGKQYAMAGSGTQWNYTTRIDKLGLSPYKVTARNKDGVQGQPKTGEINTVRQPSPPVNVITAEVTPKTGDLERKFTFHAKTDRPAKAVSLLIGTKRYGMTGSDTEWQLSKQLDQTGTIDFSVVARNENDVEGGIKTAAVTVVKERYKLNADGTITDNITGKTQNRFADNQDGTVTDLLTSLMWMQTPKQVALAYEDAVEYCRSLDYKGYTGWRLPTIDELKDLSDKNHQNPALPANHPFSSVLTHLGYWSKTKHKFGPNYVYQMNMWYGRVGYQKKEENAIVWPIRYAETTEKG</sequence>
<dbReference type="InterPro" id="IPR011600">
    <property type="entry name" value="Pept_C14_caspase"/>
</dbReference>
<evidence type="ECO:0000259" key="2">
    <source>
        <dbReference type="Pfam" id="PF07603"/>
    </source>
</evidence>
<dbReference type="GO" id="GO:0004197">
    <property type="term" value="F:cysteine-type endopeptidase activity"/>
    <property type="evidence" value="ECO:0007669"/>
    <property type="project" value="InterPro"/>
</dbReference>
<dbReference type="Proteomes" id="UP000603434">
    <property type="component" value="Unassembled WGS sequence"/>
</dbReference>
<name>A0A8J6NTN4_9BACT</name>
<dbReference type="GO" id="GO:0006508">
    <property type="term" value="P:proteolysis"/>
    <property type="evidence" value="ECO:0007669"/>
    <property type="project" value="InterPro"/>
</dbReference>
<dbReference type="InterPro" id="IPR029030">
    <property type="entry name" value="Caspase-like_dom_sf"/>
</dbReference>
<organism evidence="3 4">
    <name type="scientific">Candidatus Desulfatibia profunda</name>
    <dbReference type="NCBI Taxonomy" id="2841695"/>
    <lineage>
        <taxon>Bacteria</taxon>
        <taxon>Pseudomonadati</taxon>
        <taxon>Thermodesulfobacteriota</taxon>
        <taxon>Desulfobacteria</taxon>
        <taxon>Desulfobacterales</taxon>
        <taxon>Desulfobacterales incertae sedis</taxon>
        <taxon>Candidatus Desulfatibia</taxon>
    </lineage>
</organism>
<proteinExistence type="predicted"/>
<feature type="domain" description="Lcl C-terminal" evidence="2">
    <location>
        <begin position="777"/>
        <end position="891"/>
    </location>
</feature>
<reference evidence="3 4" key="1">
    <citation type="submission" date="2020-08" db="EMBL/GenBank/DDBJ databases">
        <title>Bridging the membrane lipid divide: bacteria of the FCB group superphylum have the potential to synthesize archaeal ether lipids.</title>
        <authorList>
            <person name="Villanueva L."/>
            <person name="Von Meijenfeldt F.A.B."/>
            <person name="Westbye A.B."/>
            <person name="Yadav S."/>
            <person name="Hopmans E.C."/>
            <person name="Dutilh B.E."/>
            <person name="Sinninghe Damste J.S."/>
        </authorList>
    </citation>
    <scope>NUCLEOTIDE SEQUENCE [LARGE SCALE GENOMIC DNA]</scope>
    <source>
        <strain evidence="3">NIOZ-UU30</strain>
    </source>
</reference>
<dbReference type="InterPro" id="IPR011460">
    <property type="entry name" value="Lcl_C"/>
</dbReference>
<dbReference type="GO" id="GO:0005737">
    <property type="term" value="C:cytoplasm"/>
    <property type="evidence" value="ECO:0007669"/>
    <property type="project" value="TreeGrafter"/>
</dbReference>
<evidence type="ECO:0000259" key="1">
    <source>
        <dbReference type="Pfam" id="PF00656"/>
    </source>
</evidence>
<evidence type="ECO:0000313" key="3">
    <source>
        <dbReference type="EMBL" id="MBC8363071.1"/>
    </source>
</evidence>
<dbReference type="AlphaFoldDB" id="A0A8J6NTN4"/>
<evidence type="ECO:0000313" key="4">
    <source>
        <dbReference type="Proteomes" id="UP000603434"/>
    </source>
</evidence>
<dbReference type="InterPro" id="IPR050452">
    <property type="entry name" value="Metacaspase"/>
</dbReference>
<accession>A0A8J6NTN4</accession>
<comment type="caution">
    <text evidence="3">The sequence shown here is derived from an EMBL/GenBank/DDBJ whole genome shotgun (WGS) entry which is preliminary data.</text>
</comment>